<gene>
    <name evidence="1" type="ORF">F5876DRAFT_21645</name>
</gene>
<name>A0ACC1TZ20_9AGAR</name>
<evidence type="ECO:0000313" key="1">
    <source>
        <dbReference type="EMBL" id="KAJ3810040.1"/>
    </source>
</evidence>
<feature type="non-terminal residue" evidence="1">
    <location>
        <position position="99"/>
    </location>
</feature>
<organism evidence="1 2">
    <name type="scientific">Lentinula aff. lateritia</name>
    <dbReference type="NCBI Taxonomy" id="2804960"/>
    <lineage>
        <taxon>Eukaryota</taxon>
        <taxon>Fungi</taxon>
        <taxon>Dikarya</taxon>
        <taxon>Basidiomycota</taxon>
        <taxon>Agaricomycotina</taxon>
        <taxon>Agaricomycetes</taxon>
        <taxon>Agaricomycetidae</taxon>
        <taxon>Agaricales</taxon>
        <taxon>Marasmiineae</taxon>
        <taxon>Omphalotaceae</taxon>
        <taxon>Lentinula</taxon>
    </lineage>
</organism>
<reference evidence="1" key="1">
    <citation type="submission" date="2022-09" db="EMBL/GenBank/DDBJ databases">
        <title>A Global Phylogenomic Analysis of the Shiitake Genus Lentinula.</title>
        <authorList>
            <consortium name="DOE Joint Genome Institute"/>
            <person name="Sierra-Patev S."/>
            <person name="Min B."/>
            <person name="Naranjo-Ortiz M."/>
            <person name="Looney B."/>
            <person name="Konkel Z."/>
            <person name="Slot J.C."/>
            <person name="Sakamoto Y."/>
            <person name="Steenwyk J.L."/>
            <person name="Rokas A."/>
            <person name="Carro J."/>
            <person name="Camarero S."/>
            <person name="Ferreira P."/>
            <person name="Molpeceres G."/>
            <person name="Ruiz-Duenas F.J."/>
            <person name="Serrano A."/>
            <person name="Henrissat B."/>
            <person name="Drula E."/>
            <person name="Hughes K.W."/>
            <person name="Mata J.L."/>
            <person name="Ishikawa N.K."/>
            <person name="Vargas-Isla R."/>
            <person name="Ushijima S."/>
            <person name="Smith C.A."/>
            <person name="Ahrendt S."/>
            <person name="Andreopoulos W."/>
            <person name="He G."/>
            <person name="Labutti K."/>
            <person name="Lipzen A."/>
            <person name="Ng V."/>
            <person name="Riley R."/>
            <person name="Sandor L."/>
            <person name="Barry K."/>
            <person name="Martinez A.T."/>
            <person name="Xiao Y."/>
            <person name="Gibbons J.G."/>
            <person name="Terashima K."/>
            <person name="Grigoriev I.V."/>
            <person name="Hibbett D.S."/>
        </authorList>
    </citation>
    <scope>NUCLEOTIDE SEQUENCE</scope>
    <source>
        <strain evidence="1">TMI1499</strain>
    </source>
</reference>
<accession>A0ACC1TZ20</accession>
<protein>
    <submittedName>
        <fullName evidence="1">Uncharacterized protein</fullName>
    </submittedName>
</protein>
<sequence>DTSSNMIAFIHNLPNEILSEIFLCYTCISRWPTLQLIHVCSRWRDVALGTQELWSNIAISHNSFNVSYGPSWEEDARGVLPLVELYLERSQTALLDITL</sequence>
<comment type="caution">
    <text evidence="1">The sequence shown here is derived from an EMBL/GenBank/DDBJ whole genome shotgun (WGS) entry which is preliminary data.</text>
</comment>
<proteinExistence type="predicted"/>
<dbReference type="Proteomes" id="UP001163835">
    <property type="component" value="Unassembled WGS sequence"/>
</dbReference>
<dbReference type="EMBL" id="MU795122">
    <property type="protein sequence ID" value="KAJ3810040.1"/>
    <property type="molecule type" value="Genomic_DNA"/>
</dbReference>
<feature type="non-terminal residue" evidence="1">
    <location>
        <position position="1"/>
    </location>
</feature>
<evidence type="ECO:0000313" key="2">
    <source>
        <dbReference type="Proteomes" id="UP001163835"/>
    </source>
</evidence>
<keyword evidence="2" id="KW-1185">Reference proteome</keyword>